<evidence type="ECO:0000313" key="2">
    <source>
        <dbReference type="EMBL" id="KIK97141.1"/>
    </source>
</evidence>
<dbReference type="EMBL" id="KN824950">
    <property type="protein sequence ID" value="KIK97141.1"/>
    <property type="molecule type" value="Genomic_DNA"/>
</dbReference>
<reference evidence="2 3" key="1">
    <citation type="submission" date="2014-04" db="EMBL/GenBank/DDBJ databases">
        <authorList>
            <consortium name="DOE Joint Genome Institute"/>
            <person name="Kuo A."/>
            <person name="Kohler A."/>
            <person name="Jargeat P."/>
            <person name="Nagy L.G."/>
            <person name="Floudas D."/>
            <person name="Copeland A."/>
            <person name="Barry K.W."/>
            <person name="Cichocki N."/>
            <person name="Veneault-Fourrey C."/>
            <person name="LaButti K."/>
            <person name="Lindquist E.A."/>
            <person name="Lipzen A."/>
            <person name="Lundell T."/>
            <person name="Morin E."/>
            <person name="Murat C."/>
            <person name="Sun H."/>
            <person name="Tunlid A."/>
            <person name="Henrissat B."/>
            <person name="Grigoriev I.V."/>
            <person name="Hibbett D.S."/>
            <person name="Martin F."/>
            <person name="Nordberg H.P."/>
            <person name="Cantor M.N."/>
            <person name="Hua S.X."/>
        </authorList>
    </citation>
    <scope>NUCLEOTIDE SEQUENCE [LARGE SCALE GENOMIC DNA]</scope>
    <source>
        <strain evidence="2 3">Ve08.2h10</strain>
    </source>
</reference>
<gene>
    <name evidence="2" type="ORF">PAXRUDRAFT_825223</name>
</gene>
<proteinExistence type="predicted"/>
<accession>A0A0D0E0U0</accession>
<protein>
    <recommendedName>
        <fullName evidence="1">JmjC domain-containing protein</fullName>
    </recommendedName>
</protein>
<dbReference type="AlphaFoldDB" id="A0A0D0E0U0"/>
<feature type="domain" description="JmjC" evidence="1">
    <location>
        <begin position="150"/>
        <end position="322"/>
    </location>
</feature>
<dbReference type="SUPFAM" id="SSF51197">
    <property type="entry name" value="Clavaminate synthase-like"/>
    <property type="match status" value="1"/>
</dbReference>
<dbReference type="InterPro" id="IPR041667">
    <property type="entry name" value="Cupin_8"/>
</dbReference>
<reference evidence="3" key="2">
    <citation type="submission" date="2015-01" db="EMBL/GenBank/DDBJ databases">
        <title>Evolutionary Origins and Diversification of the Mycorrhizal Mutualists.</title>
        <authorList>
            <consortium name="DOE Joint Genome Institute"/>
            <consortium name="Mycorrhizal Genomics Consortium"/>
            <person name="Kohler A."/>
            <person name="Kuo A."/>
            <person name="Nagy L.G."/>
            <person name="Floudas D."/>
            <person name="Copeland A."/>
            <person name="Barry K.W."/>
            <person name="Cichocki N."/>
            <person name="Veneault-Fourrey C."/>
            <person name="LaButti K."/>
            <person name="Lindquist E.A."/>
            <person name="Lipzen A."/>
            <person name="Lundell T."/>
            <person name="Morin E."/>
            <person name="Murat C."/>
            <person name="Riley R."/>
            <person name="Ohm R."/>
            <person name="Sun H."/>
            <person name="Tunlid A."/>
            <person name="Henrissat B."/>
            <person name="Grigoriev I.V."/>
            <person name="Hibbett D.S."/>
            <person name="Martin F."/>
        </authorList>
    </citation>
    <scope>NUCLEOTIDE SEQUENCE [LARGE SCALE GENOMIC DNA]</scope>
    <source>
        <strain evidence="3">Ve08.2h10</strain>
    </source>
</reference>
<dbReference type="STRING" id="930991.A0A0D0E0U0"/>
<dbReference type="PANTHER" id="PTHR12461:SF99">
    <property type="entry name" value="BIFUNCTIONAL PEPTIDASE AND (3S)-LYSYL HYDROXYLASE JMJD7"/>
    <property type="match status" value="1"/>
</dbReference>
<dbReference type="OrthoDB" id="424465at2759"/>
<dbReference type="SMART" id="SM00558">
    <property type="entry name" value="JmjC"/>
    <property type="match status" value="1"/>
</dbReference>
<dbReference type="InterPro" id="IPR003347">
    <property type="entry name" value="JmjC_dom"/>
</dbReference>
<evidence type="ECO:0000259" key="1">
    <source>
        <dbReference type="PROSITE" id="PS51184"/>
    </source>
</evidence>
<dbReference type="Proteomes" id="UP000054538">
    <property type="component" value="Unassembled WGS sequence"/>
</dbReference>
<dbReference type="InParanoid" id="A0A0D0E0U0"/>
<dbReference type="InterPro" id="IPR014710">
    <property type="entry name" value="RmlC-like_jellyroll"/>
</dbReference>
<dbReference type="Pfam" id="PF13621">
    <property type="entry name" value="Cupin_8"/>
    <property type="match status" value="1"/>
</dbReference>
<dbReference type="Gene3D" id="2.60.120.10">
    <property type="entry name" value="Jelly Rolls"/>
    <property type="match status" value="1"/>
</dbReference>
<sequence>MDDQDTKQRPVLSKALLRWISKEYSDMNGTFYHILSHPPTPLEFARLVHASRPVIIRGVEFPALKKWTNEYVVERMGGQSISVAVTPNGRADAVTRGIDGKLYFAEPFTDTMTIDELLTKLQSDEKYVYYLQSQNGNLYSDRFFSKEQEDRSEFEALRPDVPPEIRFISDALDRTPDAVNLWIGGSDSVTSIHSDPYENIYTVVRGTKHFTLLPPTEGWCLEEKSYPHAMYSRADIASELQLVPSPPEIPLVRWSSVADPHLPNALPIEAQPIHITLNAGETLYLPVGWWHFVRQSGDITIAVNWWYDAEIQGMNWMWLNMLRAGGNVPPQETNNL</sequence>
<name>A0A0D0E0U0_9AGAM</name>
<dbReference type="PANTHER" id="PTHR12461">
    <property type="entry name" value="HYPOXIA-INDUCIBLE FACTOR 1 ALPHA INHIBITOR-RELATED"/>
    <property type="match status" value="1"/>
</dbReference>
<organism evidence="2 3">
    <name type="scientific">Paxillus rubicundulus Ve08.2h10</name>
    <dbReference type="NCBI Taxonomy" id="930991"/>
    <lineage>
        <taxon>Eukaryota</taxon>
        <taxon>Fungi</taxon>
        <taxon>Dikarya</taxon>
        <taxon>Basidiomycota</taxon>
        <taxon>Agaricomycotina</taxon>
        <taxon>Agaricomycetes</taxon>
        <taxon>Agaricomycetidae</taxon>
        <taxon>Boletales</taxon>
        <taxon>Paxilineae</taxon>
        <taxon>Paxillaceae</taxon>
        <taxon>Paxillus</taxon>
    </lineage>
</organism>
<evidence type="ECO:0000313" key="3">
    <source>
        <dbReference type="Proteomes" id="UP000054538"/>
    </source>
</evidence>
<keyword evidence="3" id="KW-1185">Reference proteome</keyword>
<dbReference type="HOGENOM" id="CLU_016785_6_0_1"/>
<dbReference type="PROSITE" id="PS51184">
    <property type="entry name" value="JMJC"/>
    <property type="match status" value="1"/>
</dbReference>